<keyword evidence="3" id="KW-1185">Reference proteome</keyword>
<gene>
    <name evidence="2" type="ORF">CYY_008606</name>
</gene>
<reference evidence="2" key="1">
    <citation type="submission" date="2020-01" db="EMBL/GenBank/DDBJ databases">
        <title>Development of genomics and gene disruption for Polysphondylium violaceum indicates a role for the polyketide synthase stlB in stalk morphogenesis.</title>
        <authorList>
            <person name="Narita B."/>
            <person name="Kawabe Y."/>
            <person name="Kin K."/>
            <person name="Saito T."/>
            <person name="Gibbs R."/>
            <person name="Kuspa A."/>
            <person name="Muzny D."/>
            <person name="Queller D."/>
            <person name="Richards S."/>
            <person name="Strassman J."/>
            <person name="Sucgang R."/>
            <person name="Worley K."/>
            <person name="Schaap P."/>
        </authorList>
    </citation>
    <scope>NUCLEOTIDE SEQUENCE</scope>
    <source>
        <strain evidence="2">QSvi11</strain>
    </source>
</reference>
<name>A0A8J4UWT7_9MYCE</name>
<sequence>MSFKQLIARVFKVTENQVTANIAKERMQIFLKEQRGSRTLKDDSLNKIKTEVVTVVAKYWNVNVGDVSFSIKKSQEKDDLDIFEMQITLPPNFTSTTPNSNNNQV</sequence>
<dbReference type="AlphaFoldDB" id="A0A8J4UWT7"/>
<dbReference type="InterPro" id="IPR005527">
    <property type="entry name" value="MinE"/>
</dbReference>
<evidence type="ECO:0000313" key="3">
    <source>
        <dbReference type="Proteomes" id="UP000695562"/>
    </source>
</evidence>
<evidence type="ECO:0000256" key="1">
    <source>
        <dbReference type="ARBA" id="ARBA00008168"/>
    </source>
</evidence>
<proteinExistence type="inferred from homology"/>
<dbReference type="GO" id="GO:0051301">
    <property type="term" value="P:cell division"/>
    <property type="evidence" value="ECO:0007669"/>
    <property type="project" value="InterPro"/>
</dbReference>
<dbReference type="OrthoDB" id="16549at2759"/>
<accession>A0A8J4UWT7</accession>
<dbReference type="Gene3D" id="3.30.1070.10">
    <property type="entry name" value="Cell division topological specificity factor MinE"/>
    <property type="match status" value="1"/>
</dbReference>
<comment type="similarity">
    <text evidence="1">Belongs to the MinE family.</text>
</comment>
<dbReference type="EMBL" id="AJWJ01000546">
    <property type="protein sequence ID" value="KAF2070080.1"/>
    <property type="molecule type" value="Genomic_DNA"/>
</dbReference>
<dbReference type="NCBIfam" id="TIGR01215">
    <property type="entry name" value="minE"/>
    <property type="match status" value="1"/>
</dbReference>
<protein>
    <recommendedName>
        <fullName evidence="4">Cell division topological specificity factor</fullName>
    </recommendedName>
</protein>
<dbReference type="SUPFAM" id="SSF55229">
    <property type="entry name" value="Cell division protein MinE topological specificity domain"/>
    <property type="match status" value="1"/>
</dbReference>
<dbReference type="InterPro" id="IPR036707">
    <property type="entry name" value="MinE_sf"/>
</dbReference>
<dbReference type="Pfam" id="PF03776">
    <property type="entry name" value="MinE"/>
    <property type="match status" value="1"/>
</dbReference>
<evidence type="ECO:0008006" key="4">
    <source>
        <dbReference type="Google" id="ProtNLM"/>
    </source>
</evidence>
<organism evidence="2 3">
    <name type="scientific">Polysphondylium violaceum</name>
    <dbReference type="NCBI Taxonomy" id="133409"/>
    <lineage>
        <taxon>Eukaryota</taxon>
        <taxon>Amoebozoa</taxon>
        <taxon>Evosea</taxon>
        <taxon>Eumycetozoa</taxon>
        <taxon>Dictyostelia</taxon>
        <taxon>Dictyosteliales</taxon>
        <taxon>Dictyosteliaceae</taxon>
        <taxon>Polysphondylium</taxon>
    </lineage>
</organism>
<dbReference type="HAMAP" id="MF_00262">
    <property type="entry name" value="MinE"/>
    <property type="match status" value="1"/>
</dbReference>
<dbReference type="Proteomes" id="UP000695562">
    <property type="component" value="Unassembled WGS sequence"/>
</dbReference>
<comment type="caution">
    <text evidence="2">The sequence shown here is derived from an EMBL/GenBank/DDBJ whole genome shotgun (WGS) entry which is preliminary data.</text>
</comment>
<evidence type="ECO:0000313" key="2">
    <source>
        <dbReference type="EMBL" id="KAF2070080.1"/>
    </source>
</evidence>